<dbReference type="SMART" id="SM00906">
    <property type="entry name" value="Fungal_trans"/>
    <property type="match status" value="1"/>
</dbReference>
<feature type="region of interest" description="Disordered" evidence="2">
    <location>
        <begin position="1"/>
        <end position="51"/>
    </location>
</feature>
<dbReference type="CDD" id="cd12148">
    <property type="entry name" value="fungal_TF_MHR"/>
    <property type="match status" value="1"/>
</dbReference>
<evidence type="ECO:0000256" key="1">
    <source>
        <dbReference type="ARBA" id="ARBA00023242"/>
    </source>
</evidence>
<dbReference type="InterPro" id="IPR050987">
    <property type="entry name" value="AtrR-like"/>
</dbReference>
<dbReference type="Pfam" id="PF04082">
    <property type="entry name" value="Fungal_trans"/>
    <property type="match status" value="1"/>
</dbReference>
<dbReference type="Proteomes" id="UP000193144">
    <property type="component" value="Unassembled WGS sequence"/>
</dbReference>
<reference evidence="4 5" key="1">
    <citation type="submission" date="2016-07" db="EMBL/GenBank/DDBJ databases">
        <title>Pervasive Adenine N6-methylation of Active Genes in Fungi.</title>
        <authorList>
            <consortium name="DOE Joint Genome Institute"/>
            <person name="Mondo S.J."/>
            <person name="Dannebaum R.O."/>
            <person name="Kuo R.C."/>
            <person name="Labutti K."/>
            <person name="Haridas S."/>
            <person name="Kuo A."/>
            <person name="Salamov A."/>
            <person name="Ahrendt S.R."/>
            <person name="Lipzen A."/>
            <person name="Sullivan W."/>
            <person name="Andreopoulos W.B."/>
            <person name="Clum A."/>
            <person name="Lindquist E."/>
            <person name="Daum C."/>
            <person name="Ramamoorthy G.K."/>
            <person name="Gryganskyi A."/>
            <person name="Culley D."/>
            <person name="Magnuson J.K."/>
            <person name="James T.Y."/>
            <person name="O'Malley M.A."/>
            <person name="Stajich J.E."/>
            <person name="Spatafora J.W."/>
            <person name="Visel A."/>
            <person name="Grigoriev I.V."/>
        </authorList>
    </citation>
    <scope>NUCLEOTIDE SEQUENCE [LARGE SCALE GENOMIC DNA]</scope>
    <source>
        <strain evidence="4 5">CBS 115471</strain>
    </source>
</reference>
<feature type="domain" description="Xylanolytic transcriptional activator regulatory" evidence="3">
    <location>
        <begin position="281"/>
        <end position="355"/>
    </location>
</feature>
<evidence type="ECO:0000256" key="2">
    <source>
        <dbReference type="SAM" id="MobiDB-lite"/>
    </source>
</evidence>
<feature type="compositionally biased region" description="Polar residues" evidence="2">
    <location>
        <begin position="14"/>
        <end position="35"/>
    </location>
</feature>
<dbReference type="InterPro" id="IPR007219">
    <property type="entry name" value="XnlR_reg_dom"/>
</dbReference>
<dbReference type="GO" id="GO:0003677">
    <property type="term" value="F:DNA binding"/>
    <property type="evidence" value="ECO:0007669"/>
    <property type="project" value="InterPro"/>
</dbReference>
<organism evidence="4 5">
    <name type="scientific">Clohesyomyces aquaticus</name>
    <dbReference type="NCBI Taxonomy" id="1231657"/>
    <lineage>
        <taxon>Eukaryota</taxon>
        <taxon>Fungi</taxon>
        <taxon>Dikarya</taxon>
        <taxon>Ascomycota</taxon>
        <taxon>Pezizomycotina</taxon>
        <taxon>Dothideomycetes</taxon>
        <taxon>Pleosporomycetidae</taxon>
        <taxon>Pleosporales</taxon>
        <taxon>Lindgomycetaceae</taxon>
        <taxon>Clohesyomyces</taxon>
    </lineage>
</organism>
<keyword evidence="5" id="KW-1185">Reference proteome</keyword>
<gene>
    <name evidence="4" type="ORF">BCR34DRAFT_497751</name>
</gene>
<protein>
    <submittedName>
        <fullName evidence="4">Fungal-specific transcription factor domain-domain-containing protein</fullName>
    </submittedName>
</protein>
<name>A0A1Y1YEN1_9PLEO</name>
<proteinExistence type="predicted"/>
<keyword evidence="1" id="KW-0539">Nucleus</keyword>
<accession>A0A1Y1YEN1</accession>
<dbReference type="GO" id="GO:0008270">
    <property type="term" value="F:zinc ion binding"/>
    <property type="evidence" value="ECO:0007669"/>
    <property type="project" value="InterPro"/>
</dbReference>
<sequence length="622" mass="69000">MEDTRQQETVLECNLSQRQSTLRSPSQPIPGQQAESGHRSRLFSPYAASDSAPFHNSQILSARPSSSEVDSRFALLSPAQNQVEDEEECVIPLQKVSWEHHGPWSWVSICSLPGLRWVAEKTGNDEFPAVAHELTKTWGKRLKMKRFRTNTSRYPEPEEKDAWTYVTAYFENSYEAVFGIIHRPAFENRLRAFFDHSNPEEANDSSWFALRNIIYAMGCRCTLASDPSISFVDANARAHQFFQNAMSVFTDMVFGHTGLTAVQALALMALFAEGLGSAALEYPLYTNSVHLAQAKGLHRDPSLSWHLSESEILNRRWLWWAIYCIEKQMAFRSGRPSAIDDDNISTHISTKTPIGSSVDVHVFTLIVRHAQISAGISRRITSVKASKQSSVHAAETVNTPDLRMGSLGGQQSCPSAARRVQAVYLHLAIHGSLMATHVIFFYPWIARRFHCHSEALRHSQLTTSSSMVFNAARQIILTLRSLQVDASTPAWLAFYYPMYAHINVFIYLLGHPSAASASSDLTLLDISAGYYAQVALVTSSEISFTFPRESSAICARVIKARGCSSKEKDVDSVPVTPRTNSLSAGIDTDGSGAQWDADFGIVTAAENMSAYPHENVSPVLLG</sequence>
<dbReference type="GO" id="GO:0006351">
    <property type="term" value="P:DNA-templated transcription"/>
    <property type="evidence" value="ECO:0007669"/>
    <property type="project" value="InterPro"/>
</dbReference>
<evidence type="ECO:0000259" key="3">
    <source>
        <dbReference type="SMART" id="SM00906"/>
    </source>
</evidence>
<dbReference type="STRING" id="1231657.A0A1Y1YEN1"/>
<dbReference type="GO" id="GO:0003700">
    <property type="term" value="F:DNA-binding transcription factor activity"/>
    <property type="evidence" value="ECO:0007669"/>
    <property type="project" value="InterPro"/>
</dbReference>
<dbReference type="OrthoDB" id="39175at2759"/>
<dbReference type="PANTHER" id="PTHR46910">
    <property type="entry name" value="TRANSCRIPTION FACTOR PDR1"/>
    <property type="match status" value="1"/>
</dbReference>
<evidence type="ECO:0000313" key="4">
    <source>
        <dbReference type="EMBL" id="ORX96467.1"/>
    </source>
</evidence>
<dbReference type="AlphaFoldDB" id="A0A1Y1YEN1"/>
<comment type="caution">
    <text evidence="4">The sequence shown here is derived from an EMBL/GenBank/DDBJ whole genome shotgun (WGS) entry which is preliminary data.</text>
</comment>
<dbReference type="EMBL" id="MCFA01000256">
    <property type="protein sequence ID" value="ORX96467.1"/>
    <property type="molecule type" value="Genomic_DNA"/>
</dbReference>
<evidence type="ECO:0000313" key="5">
    <source>
        <dbReference type="Proteomes" id="UP000193144"/>
    </source>
</evidence>
<dbReference type="PANTHER" id="PTHR46910:SF25">
    <property type="entry name" value="ABC-TRANSPORTER-REGULATING TRANSCRIPTION FACTOR"/>
    <property type="match status" value="1"/>
</dbReference>